<dbReference type="PANTHER" id="PTHR43284">
    <property type="entry name" value="ASPARAGINE SYNTHETASE (GLUTAMINE-HYDROLYZING)"/>
    <property type="match status" value="1"/>
</dbReference>
<dbReference type="CDD" id="cd01991">
    <property type="entry name" value="Asn_synthase_B_C"/>
    <property type="match status" value="1"/>
</dbReference>
<evidence type="ECO:0000256" key="2">
    <source>
        <dbReference type="ARBA" id="ARBA00005752"/>
    </source>
</evidence>
<feature type="domain" description="Glutamine amidotransferase type-2" evidence="11">
    <location>
        <begin position="2"/>
        <end position="212"/>
    </location>
</feature>
<dbReference type="PANTHER" id="PTHR43284:SF1">
    <property type="entry name" value="ASPARAGINE SYNTHETASE"/>
    <property type="match status" value="1"/>
</dbReference>
<evidence type="ECO:0000313" key="12">
    <source>
        <dbReference type="EMBL" id="CBW27755.1"/>
    </source>
</evidence>
<evidence type="ECO:0000256" key="10">
    <source>
        <dbReference type="PIRSR" id="PIRSR001589-3"/>
    </source>
</evidence>
<evidence type="ECO:0000256" key="4">
    <source>
        <dbReference type="ARBA" id="ARBA00022741"/>
    </source>
</evidence>
<evidence type="ECO:0000256" key="3">
    <source>
        <dbReference type="ARBA" id="ARBA00012737"/>
    </source>
</evidence>
<dbReference type="HOGENOM" id="CLU_014658_3_0_7"/>
<evidence type="ECO:0000256" key="9">
    <source>
        <dbReference type="PIRSR" id="PIRSR001589-2"/>
    </source>
</evidence>
<protein>
    <recommendedName>
        <fullName evidence="3">asparagine synthase (glutamine-hydrolyzing)</fullName>
        <ecNumber evidence="3">6.3.5.4</ecNumber>
    </recommendedName>
</protein>
<feature type="binding site" evidence="9">
    <location>
        <position position="100"/>
    </location>
    <ligand>
        <name>L-glutamine</name>
        <dbReference type="ChEBI" id="CHEBI:58359"/>
    </ligand>
</feature>
<dbReference type="GO" id="GO:0004066">
    <property type="term" value="F:asparagine synthase (glutamine-hydrolyzing) activity"/>
    <property type="evidence" value="ECO:0007669"/>
    <property type="project" value="UniProtKB-EC"/>
</dbReference>
<dbReference type="Gene3D" id="3.60.20.10">
    <property type="entry name" value="Glutamine Phosphoribosylpyrophosphate, subunit 1, domain 1"/>
    <property type="match status" value="1"/>
</dbReference>
<dbReference type="AlphaFoldDB" id="E1WZ67"/>
<dbReference type="KEGG" id="bmx:BMS_2993"/>
<dbReference type="EC" id="6.3.5.4" evidence="3"/>
<dbReference type="OrthoDB" id="9763290at2"/>
<keyword evidence="6 8" id="KW-0315">Glutamine amidotransferase</keyword>
<dbReference type="PROSITE" id="PS51278">
    <property type="entry name" value="GATASE_TYPE_2"/>
    <property type="match status" value="1"/>
</dbReference>
<proteinExistence type="inferred from homology"/>
<dbReference type="PIRSF" id="PIRSF001589">
    <property type="entry name" value="Asn_synthetase_glu-h"/>
    <property type="match status" value="1"/>
</dbReference>
<dbReference type="GO" id="GO:0005524">
    <property type="term" value="F:ATP binding"/>
    <property type="evidence" value="ECO:0007669"/>
    <property type="project" value="UniProtKB-KW"/>
</dbReference>
<evidence type="ECO:0000256" key="1">
    <source>
        <dbReference type="ARBA" id="ARBA00005187"/>
    </source>
</evidence>
<dbReference type="SUPFAM" id="SSF52402">
    <property type="entry name" value="Adenine nucleotide alpha hydrolases-like"/>
    <property type="match status" value="1"/>
</dbReference>
<dbReference type="GO" id="GO:0006529">
    <property type="term" value="P:asparagine biosynthetic process"/>
    <property type="evidence" value="ECO:0007669"/>
    <property type="project" value="UniProtKB-KW"/>
</dbReference>
<keyword evidence="8" id="KW-0028">Amino-acid biosynthesis</keyword>
<comment type="pathway">
    <text evidence="1">Amino-acid biosynthesis; L-asparagine biosynthesis; L-asparagine from L-aspartate (L-Gln route): step 1/1.</text>
</comment>
<organism evidence="12 13">
    <name type="scientific">Halobacteriovorax marinus (strain ATCC BAA-682 / DSM 15412 / SJ)</name>
    <name type="common">Bacteriovorax marinus</name>
    <dbReference type="NCBI Taxonomy" id="862908"/>
    <lineage>
        <taxon>Bacteria</taxon>
        <taxon>Pseudomonadati</taxon>
        <taxon>Bdellovibrionota</taxon>
        <taxon>Bacteriovoracia</taxon>
        <taxon>Bacteriovoracales</taxon>
        <taxon>Halobacteriovoraceae</taxon>
        <taxon>Halobacteriovorax</taxon>
    </lineage>
</organism>
<dbReference type="STRING" id="862908.BMS_2993"/>
<feature type="active site" description="For GATase activity" evidence="8">
    <location>
        <position position="2"/>
    </location>
</feature>
<accession>E1WZ67</accession>
<dbReference type="InterPro" id="IPR033738">
    <property type="entry name" value="AsnB_N"/>
</dbReference>
<keyword evidence="13" id="KW-1185">Reference proteome</keyword>
<dbReference type="PATRIC" id="fig|862908.3.peg.2861"/>
<evidence type="ECO:0000256" key="7">
    <source>
        <dbReference type="ARBA" id="ARBA00048741"/>
    </source>
</evidence>
<comment type="catalytic activity">
    <reaction evidence="7">
        <text>L-aspartate + L-glutamine + ATP + H2O = L-asparagine + L-glutamate + AMP + diphosphate + H(+)</text>
        <dbReference type="Rhea" id="RHEA:12228"/>
        <dbReference type="ChEBI" id="CHEBI:15377"/>
        <dbReference type="ChEBI" id="CHEBI:15378"/>
        <dbReference type="ChEBI" id="CHEBI:29985"/>
        <dbReference type="ChEBI" id="CHEBI:29991"/>
        <dbReference type="ChEBI" id="CHEBI:30616"/>
        <dbReference type="ChEBI" id="CHEBI:33019"/>
        <dbReference type="ChEBI" id="CHEBI:58048"/>
        <dbReference type="ChEBI" id="CHEBI:58359"/>
        <dbReference type="ChEBI" id="CHEBI:456215"/>
        <dbReference type="EC" id="6.3.5.4"/>
    </reaction>
</comment>
<dbReference type="eggNOG" id="COG0367">
    <property type="taxonomic scope" value="Bacteria"/>
</dbReference>
<gene>
    <name evidence="12" type="ordered locus">BMS_2993</name>
</gene>
<dbReference type="InterPro" id="IPR014729">
    <property type="entry name" value="Rossmann-like_a/b/a_fold"/>
</dbReference>
<dbReference type="Pfam" id="PF00733">
    <property type="entry name" value="Asn_synthase"/>
    <property type="match status" value="1"/>
</dbReference>
<feature type="binding site" evidence="9">
    <location>
        <begin position="354"/>
        <end position="355"/>
    </location>
    <ligand>
        <name>ATP</name>
        <dbReference type="ChEBI" id="CHEBI:30616"/>
    </ligand>
</feature>
<dbReference type="Proteomes" id="UP000008963">
    <property type="component" value="Chromosome"/>
</dbReference>
<dbReference type="InterPro" id="IPR051786">
    <property type="entry name" value="ASN_synthetase/amidase"/>
</dbReference>
<dbReference type="Gene3D" id="3.40.50.620">
    <property type="entry name" value="HUPs"/>
    <property type="match status" value="1"/>
</dbReference>
<evidence type="ECO:0000259" key="11">
    <source>
        <dbReference type="PROSITE" id="PS51278"/>
    </source>
</evidence>
<dbReference type="GO" id="GO:0005829">
    <property type="term" value="C:cytosol"/>
    <property type="evidence" value="ECO:0007669"/>
    <property type="project" value="TreeGrafter"/>
</dbReference>
<dbReference type="SUPFAM" id="SSF56235">
    <property type="entry name" value="N-terminal nucleophile aminohydrolases (Ntn hydrolases)"/>
    <property type="match status" value="1"/>
</dbReference>
<dbReference type="EMBL" id="FQ312005">
    <property type="protein sequence ID" value="CBW27755.1"/>
    <property type="molecule type" value="Genomic_DNA"/>
</dbReference>
<keyword evidence="8" id="KW-0061">Asparagine biosynthesis</keyword>
<reference evidence="13" key="1">
    <citation type="journal article" date="2013" name="ISME J.">
        <title>A small predatory core genome in the divergent marine Bacteriovorax marinus SJ and the terrestrial Bdellovibrio bacteriovorus.</title>
        <authorList>
            <person name="Crossman L.C."/>
            <person name="Chen H."/>
            <person name="Cerdeno-Tarraga A.M."/>
            <person name="Brooks K."/>
            <person name="Quail M.A."/>
            <person name="Pineiro S.A."/>
            <person name="Hobley L."/>
            <person name="Sockett R.E."/>
            <person name="Bentley S.D."/>
            <person name="Parkhill J."/>
            <person name="Williams H.N."/>
            <person name="Stine O.C."/>
        </authorList>
    </citation>
    <scope>NUCLEOTIDE SEQUENCE [LARGE SCALE GENOMIC DNA]</scope>
    <source>
        <strain evidence="13">ATCC BAA-682 / DSM 15412 / SJ</strain>
    </source>
</reference>
<name>E1WZ67_HALMS</name>
<dbReference type="Pfam" id="PF13537">
    <property type="entry name" value="GATase_7"/>
    <property type="match status" value="1"/>
</dbReference>
<dbReference type="CDD" id="cd00712">
    <property type="entry name" value="AsnB"/>
    <property type="match status" value="1"/>
</dbReference>
<sequence length="627" mass="72955">MCGLAGIYNYSNEQDIKETIESFDSLLKHRGPDGKGSYFDDKYLVAHRRLAIVNSDSNSDQPFYSKCRRYNLSFNGEIYNYLELAQELKEEGIVLSTTSDTEVLLESYLFWGTSFLDKVNGMFAIAIWDSVDKKIFIARDRLGIKPLYYAHDGKSFVFSSEIRPILKVIKKCSLNYESLSDYFRFRYIQGDATAFKEVKCLSPGSYMIASGTEFTHKKYWSLQEAVKGPQSLNLEKLEEIYKSSIHLRMRSHSKIGSYLSSGIDSSSLLFANSETQRIHSTYTFDTEDSKSEVKEAKQISTQLNIRHTEVKKKSNYKNLSTILKNLEEPIGDNIILASNDLAHMASKDVKVILSGEGADEILNGYAHHYVLYILSKFKFLTKAIGHIINFLPLKFINYIHPYPREFDRRTIQSISSKLTRFENSKEYIQSFTELFSNEDLSIFLKSSFYNKLSNRKISTSNEYKESNFLNKLTLHDLENWNVKYTLLRSDKINMSHSLEARVPFMDHRLVEYIYSLKIEDRIGLREQKIPLKRLMKRLGAPKAIWNKKKAPFLVSLSNEREYIEFQTYCEEELTSTMLKDSPFWNCEEVLELINKKRSRSFVEDKQLFSILAFQSWFNEFEEFGLSI</sequence>
<evidence type="ECO:0000256" key="5">
    <source>
        <dbReference type="ARBA" id="ARBA00022840"/>
    </source>
</evidence>
<dbReference type="InterPro" id="IPR006426">
    <property type="entry name" value="Asn_synth_AEB"/>
</dbReference>
<evidence type="ECO:0000313" key="13">
    <source>
        <dbReference type="Proteomes" id="UP000008963"/>
    </source>
</evidence>
<dbReference type="NCBIfam" id="TIGR01536">
    <property type="entry name" value="asn_synth_AEB"/>
    <property type="match status" value="1"/>
</dbReference>
<evidence type="ECO:0000256" key="8">
    <source>
        <dbReference type="PIRSR" id="PIRSR001589-1"/>
    </source>
</evidence>
<dbReference type="RefSeq" id="WP_014245526.1">
    <property type="nucleotide sequence ID" value="NC_016620.1"/>
</dbReference>
<comment type="similarity">
    <text evidence="2">Belongs to the asparagine synthetase family.</text>
</comment>
<keyword evidence="4 9" id="KW-0547">Nucleotide-binding</keyword>
<dbReference type="InterPro" id="IPR017932">
    <property type="entry name" value="GATase_2_dom"/>
</dbReference>
<evidence type="ECO:0000256" key="6">
    <source>
        <dbReference type="ARBA" id="ARBA00022962"/>
    </source>
</evidence>
<dbReference type="InterPro" id="IPR029055">
    <property type="entry name" value="Ntn_hydrolases_N"/>
</dbReference>
<keyword evidence="5 9" id="KW-0067">ATP-binding</keyword>
<dbReference type="InterPro" id="IPR001962">
    <property type="entry name" value="Asn_synthase"/>
</dbReference>
<feature type="site" description="Important for beta-aspartyl-AMP intermediate formation" evidence="10">
    <location>
        <position position="356"/>
    </location>
</feature>